<sequence>MAAVDIVNVSVLENPATFTSPIQFEITYEVREALEDDIEWKVTYVGSAEDESYDQDLDVVLLPADAVGRFGFVLQVDAPKFELLPEEDVLGVTIILLSCSYKDKEFIRVGYYVNNEYVDPELAENPPAHALVHKIVRNIGADQPRVTKFPHKFDFVGDATTVDGQSAKCMTDMDMDMDEPYWGNNEEAKNTSNVPMICAMCQKDSFYIKQVPVQGYILCTGAVHVKPCSHRGRLPSQLNNMPMRKFHGEVSGGSFHESVPEQPYLCLKVRVTGQHPRALLAATALSSVTFEVVHWYVSAPGFRSALTMPLPC</sequence>
<evidence type="ECO:0000313" key="8">
    <source>
        <dbReference type="Proteomes" id="UP000324585"/>
    </source>
</evidence>
<comment type="similarity">
    <text evidence="2">Belongs to the ASF1 family.</text>
</comment>
<evidence type="ECO:0000256" key="3">
    <source>
        <dbReference type="ARBA" id="ARBA00023015"/>
    </source>
</evidence>
<evidence type="ECO:0000313" key="7">
    <source>
        <dbReference type="EMBL" id="KAA8497530.1"/>
    </source>
</evidence>
<dbReference type="GO" id="GO:0000785">
    <property type="term" value="C:chromatin"/>
    <property type="evidence" value="ECO:0007669"/>
    <property type="project" value="TreeGrafter"/>
</dbReference>
<keyword evidence="3" id="KW-0805">Transcription regulation</keyword>
<comment type="subcellular location">
    <subcellularLocation>
        <location evidence="1">Nucleus</location>
    </subcellularLocation>
</comment>
<reference evidence="8" key="1">
    <citation type="journal article" date="2019" name="Nat. Commun.">
        <title>Expansion of phycobilisome linker gene families in mesophilic red algae.</title>
        <authorList>
            <person name="Lee J."/>
            <person name="Kim D."/>
            <person name="Bhattacharya D."/>
            <person name="Yoon H.S."/>
        </authorList>
    </citation>
    <scope>NUCLEOTIDE SEQUENCE [LARGE SCALE GENOMIC DNA]</scope>
    <source>
        <strain evidence="8">CCMP 1328</strain>
    </source>
</reference>
<evidence type="ECO:0000256" key="4">
    <source>
        <dbReference type="ARBA" id="ARBA00023163"/>
    </source>
</evidence>
<dbReference type="GO" id="GO:0005634">
    <property type="term" value="C:nucleus"/>
    <property type="evidence" value="ECO:0007669"/>
    <property type="project" value="UniProtKB-SubCell"/>
</dbReference>
<evidence type="ECO:0000256" key="1">
    <source>
        <dbReference type="ARBA" id="ARBA00004123"/>
    </source>
</evidence>
<dbReference type="Proteomes" id="UP000324585">
    <property type="component" value="Unassembled WGS sequence"/>
</dbReference>
<proteinExistence type="inferred from homology"/>
<keyword evidence="6" id="KW-0539">Nucleus</keyword>
<dbReference type="PANTHER" id="PTHR12040:SF0">
    <property type="entry name" value="HISTONE CHAPERONE ASF1"/>
    <property type="match status" value="1"/>
</dbReference>
<evidence type="ECO:0000256" key="5">
    <source>
        <dbReference type="ARBA" id="ARBA00023186"/>
    </source>
</evidence>
<dbReference type="GO" id="GO:0006335">
    <property type="term" value="P:DNA replication-dependent chromatin assembly"/>
    <property type="evidence" value="ECO:0007669"/>
    <property type="project" value="TreeGrafter"/>
</dbReference>
<dbReference type="EMBL" id="VRMN01000001">
    <property type="protein sequence ID" value="KAA8497530.1"/>
    <property type="molecule type" value="Genomic_DNA"/>
</dbReference>
<name>A0A5J4Z2L2_PORPP</name>
<keyword evidence="4" id="KW-0804">Transcription</keyword>
<dbReference type="Gene3D" id="2.60.40.1490">
    <property type="entry name" value="Histone chaperone ASF1-like"/>
    <property type="match status" value="1"/>
</dbReference>
<protein>
    <submittedName>
        <fullName evidence="7">Histone chaperone ASF1B</fullName>
    </submittedName>
</protein>
<dbReference type="SUPFAM" id="SSF101546">
    <property type="entry name" value="ASF1-like"/>
    <property type="match status" value="1"/>
</dbReference>
<organism evidence="7 8">
    <name type="scientific">Porphyridium purpureum</name>
    <name type="common">Red alga</name>
    <name type="synonym">Porphyridium cruentum</name>
    <dbReference type="NCBI Taxonomy" id="35688"/>
    <lineage>
        <taxon>Eukaryota</taxon>
        <taxon>Rhodophyta</taxon>
        <taxon>Bangiophyceae</taxon>
        <taxon>Porphyridiales</taxon>
        <taxon>Porphyridiaceae</taxon>
        <taxon>Porphyridium</taxon>
    </lineage>
</organism>
<accession>A0A5J4Z2L2</accession>
<keyword evidence="8" id="KW-1185">Reference proteome</keyword>
<dbReference type="AlphaFoldDB" id="A0A5J4Z2L2"/>
<dbReference type="OrthoDB" id="29755at2759"/>
<dbReference type="PANTHER" id="PTHR12040">
    <property type="entry name" value="ANTI-SILENCING PROTEIN 1"/>
    <property type="match status" value="1"/>
</dbReference>
<dbReference type="InterPro" id="IPR006818">
    <property type="entry name" value="ASF1-like"/>
</dbReference>
<keyword evidence="5" id="KW-0143">Chaperone</keyword>
<dbReference type="GO" id="GO:0042393">
    <property type="term" value="F:histone binding"/>
    <property type="evidence" value="ECO:0007669"/>
    <property type="project" value="TreeGrafter"/>
</dbReference>
<dbReference type="InterPro" id="IPR036747">
    <property type="entry name" value="ASF1-like_sf"/>
</dbReference>
<evidence type="ECO:0000256" key="6">
    <source>
        <dbReference type="ARBA" id="ARBA00023242"/>
    </source>
</evidence>
<gene>
    <name evidence="7" type="ORF">FVE85_5115</name>
</gene>
<evidence type="ECO:0000256" key="2">
    <source>
        <dbReference type="ARBA" id="ARBA00006051"/>
    </source>
</evidence>
<dbReference type="Pfam" id="PF04729">
    <property type="entry name" value="ASF1_hist_chap"/>
    <property type="match status" value="1"/>
</dbReference>
<comment type="caution">
    <text evidence="7">The sequence shown here is derived from an EMBL/GenBank/DDBJ whole genome shotgun (WGS) entry which is preliminary data.</text>
</comment>